<dbReference type="EMBL" id="JASAYJ010000018">
    <property type="protein sequence ID" value="MDP8187717.1"/>
    <property type="molecule type" value="Genomic_DNA"/>
</dbReference>
<dbReference type="RefSeq" id="WP_306346121.1">
    <property type="nucleotide sequence ID" value="NZ_JASAWU010000018.1"/>
</dbReference>
<evidence type="ECO:0000313" key="2">
    <source>
        <dbReference type="EMBL" id="MDP8187717.1"/>
    </source>
</evidence>
<dbReference type="InterPro" id="IPR005068">
    <property type="entry name" value="Phage_lambda_Stf-r2"/>
</dbReference>
<dbReference type="GO" id="GO:0046718">
    <property type="term" value="P:symbiont entry into host cell"/>
    <property type="evidence" value="ECO:0007669"/>
    <property type="project" value="InterPro"/>
</dbReference>
<dbReference type="Proteomes" id="UP001230466">
    <property type="component" value="Unassembled WGS sequence"/>
</dbReference>
<organism evidence="2 3">
    <name type="scientific">Pasteurella atlantica</name>
    <dbReference type="NCBI Taxonomy" id="2827233"/>
    <lineage>
        <taxon>Bacteria</taxon>
        <taxon>Pseudomonadati</taxon>
        <taxon>Pseudomonadota</taxon>
        <taxon>Gammaproteobacteria</taxon>
        <taxon>Pasteurellales</taxon>
        <taxon>Pasteurellaceae</taxon>
        <taxon>Pasteurella</taxon>
    </lineage>
</organism>
<reference evidence="2" key="1">
    <citation type="journal article" date="2023" name="Front. Microbiol.">
        <title>Phylogeography and host specificity of Pasteurellaceae pathogenic to sea-farmed fish in the north-east Atlantic.</title>
        <authorList>
            <person name="Gulla S."/>
            <person name="Colquhoun D.J."/>
            <person name="Olsen A.B."/>
            <person name="Spilsberg B."/>
            <person name="Lagesen K."/>
            <person name="Aakesson C.P."/>
            <person name="Strom S."/>
            <person name="Manji F."/>
            <person name="Birkbeck T.H."/>
            <person name="Nilsen H.K."/>
        </authorList>
    </citation>
    <scope>NUCLEOTIDE SEQUENCE</scope>
    <source>
        <strain evidence="2">VIB1234</strain>
    </source>
</reference>
<evidence type="ECO:0000313" key="3">
    <source>
        <dbReference type="Proteomes" id="UP001230466"/>
    </source>
</evidence>
<comment type="caution">
    <text evidence="2">The sequence shown here is derived from an EMBL/GenBank/DDBJ whole genome shotgun (WGS) entry which is preliminary data.</text>
</comment>
<accession>A0AAW8CTK9</accession>
<proteinExistence type="predicted"/>
<name>A0AAW8CTK9_9PAST</name>
<dbReference type="Pfam" id="PF03406">
    <property type="entry name" value="Phage_fiber_2"/>
    <property type="match status" value="1"/>
</dbReference>
<gene>
    <name evidence="2" type="ORF">QJU78_08060</name>
</gene>
<dbReference type="GO" id="GO:0019062">
    <property type="term" value="P:virion attachment to host cell"/>
    <property type="evidence" value="ECO:0007669"/>
    <property type="project" value="InterPro"/>
</dbReference>
<evidence type="ECO:0000256" key="1">
    <source>
        <dbReference type="SAM" id="MobiDB-lite"/>
    </source>
</evidence>
<sequence>MKEKLENIESNDGEFHDGNPASGEQGTIVTAKWLNNVQKVLQSFGDEFAYLLKQVKDVPNNAKNTQIYDALMSIFNREITQKKSSSVTSTSEDTIATSKAAKTAYDKAVTAQNTANTKVSQSNISNSVSSTSQTTVGSSRAVKIAYDRGTTALNKAVSAENIANHKIDNSKKSSSVTSNSEDDVATPKAVKTAYDKAVTAQNTANGKVSKSGDTMTGDLFINISKVLTEDDFQVKALTSENFNDIWKVGIY</sequence>
<feature type="compositionally biased region" description="Basic and acidic residues" evidence="1">
    <location>
        <begin position="1"/>
        <end position="17"/>
    </location>
</feature>
<feature type="non-terminal residue" evidence="2">
    <location>
        <position position="251"/>
    </location>
</feature>
<protein>
    <submittedName>
        <fullName evidence="2">Tail fiber protein</fullName>
    </submittedName>
</protein>
<feature type="region of interest" description="Disordered" evidence="1">
    <location>
        <begin position="1"/>
        <end position="23"/>
    </location>
</feature>
<dbReference type="AlphaFoldDB" id="A0AAW8CTK9"/>